<dbReference type="GO" id="GO:0004740">
    <property type="term" value="F:pyruvate dehydrogenase (acetyl-transferring) kinase activity"/>
    <property type="evidence" value="ECO:0007669"/>
    <property type="project" value="UniProtKB-EC"/>
</dbReference>
<dbReference type="RefSeq" id="XP_003055586.1">
    <property type="nucleotide sequence ID" value="XM_003055540.1"/>
</dbReference>
<keyword evidence="6 8" id="KW-0496">Mitochondrion</keyword>
<dbReference type="OrthoDB" id="241648at2759"/>
<dbReference type="EC" id="2.7.11.-" evidence="8"/>
<dbReference type="GO" id="GO:0010906">
    <property type="term" value="P:regulation of glucose metabolic process"/>
    <property type="evidence" value="ECO:0007669"/>
    <property type="project" value="TreeGrafter"/>
</dbReference>
<dbReference type="InterPro" id="IPR036784">
    <property type="entry name" value="AK/P_DHK_N_sf"/>
</dbReference>
<dbReference type="InterPro" id="IPR005467">
    <property type="entry name" value="His_kinase_dom"/>
</dbReference>
<dbReference type="PROSITE" id="PS50109">
    <property type="entry name" value="HIS_KIN"/>
    <property type="match status" value="1"/>
</dbReference>
<dbReference type="eggNOG" id="KOG0787">
    <property type="taxonomic scope" value="Eukaryota"/>
</dbReference>
<dbReference type="FunFam" id="3.30.565.10:FF:000065">
    <property type="entry name" value="[Pyruvate dehydrogenase (Acetyl-transferring)] kinase mitochondrial"/>
    <property type="match status" value="1"/>
</dbReference>
<sequence>MRRAATALRRHAASSARWEIPGAGGDASNHRAVVALDVPRASSCARWIRAASARCATDDAPSPSSSARAQQQQQQQQRRGYAAATDATPAPAGKVDPSSAAAASRRAMSALADKYDRTLVENIYRSSFKNQTGVSLKYMLDFGSQPIHRQLMVSAQFLHKELPVRFAHRVAELENLPLGLSSKAQVQTVRDWYVESYDELLKFPTVKTNEDEEKFTELIKRIMERHANVVPMIARGVLELKMEMAEKGGTRPGTGKKGLVAQINDLPEIQQFLDGFYMSRIGIRMLIGQHVALHEKDDTRGEDYIGLIHTKMSPLRVARDAIDDARSICMRQYGDAPEVEVFGDESFTFAYEPGHLHQMLFELVKNSLRAVSDKYADSDDDPPPIRLVIAEGAEDVTIKISDEGGGIRRSGLQRIWTYLYTTADSPLLEMDEHTPGPVVLAGYGYGLPLSRLYARYFGGDLQVISMDGYGTDAYLHLNRLGNVQEPLP</sequence>
<dbReference type="SUPFAM" id="SSF69012">
    <property type="entry name" value="alpha-ketoacid dehydrogenase kinase, N-terminal domain"/>
    <property type="match status" value="1"/>
</dbReference>
<evidence type="ECO:0000256" key="1">
    <source>
        <dbReference type="ARBA" id="ARBA00006155"/>
    </source>
</evidence>
<evidence type="ECO:0000256" key="8">
    <source>
        <dbReference type="RuleBase" id="RU366032"/>
    </source>
</evidence>
<dbReference type="STRING" id="564608.C1MI13"/>
<keyword evidence="3 8" id="KW-0547">Nucleotide-binding</keyword>
<evidence type="ECO:0000256" key="5">
    <source>
        <dbReference type="ARBA" id="ARBA00022840"/>
    </source>
</evidence>
<evidence type="ECO:0000256" key="2">
    <source>
        <dbReference type="ARBA" id="ARBA00022679"/>
    </source>
</evidence>
<evidence type="ECO:0000256" key="4">
    <source>
        <dbReference type="ARBA" id="ARBA00022777"/>
    </source>
</evidence>
<evidence type="ECO:0000259" key="10">
    <source>
        <dbReference type="PROSITE" id="PS50109"/>
    </source>
</evidence>
<dbReference type="GO" id="GO:0005759">
    <property type="term" value="C:mitochondrial matrix"/>
    <property type="evidence" value="ECO:0007669"/>
    <property type="project" value="UniProtKB-SubCell"/>
</dbReference>
<reference evidence="11 12" key="1">
    <citation type="journal article" date="2009" name="Science">
        <title>Green evolution and dynamic adaptations revealed by genomes of the marine picoeukaryotes Micromonas.</title>
        <authorList>
            <person name="Worden A.Z."/>
            <person name="Lee J.H."/>
            <person name="Mock T."/>
            <person name="Rouze P."/>
            <person name="Simmons M.P."/>
            <person name="Aerts A.L."/>
            <person name="Allen A.E."/>
            <person name="Cuvelier M.L."/>
            <person name="Derelle E."/>
            <person name="Everett M.V."/>
            <person name="Foulon E."/>
            <person name="Grimwood J."/>
            <person name="Gundlach H."/>
            <person name="Henrissat B."/>
            <person name="Napoli C."/>
            <person name="McDonald S.M."/>
            <person name="Parker M.S."/>
            <person name="Rombauts S."/>
            <person name="Salamov A."/>
            <person name="Von Dassow P."/>
            <person name="Badger J.H."/>
            <person name="Coutinho P.M."/>
            <person name="Demir E."/>
            <person name="Dubchak I."/>
            <person name="Gentemann C."/>
            <person name="Eikrem W."/>
            <person name="Gready J.E."/>
            <person name="John U."/>
            <person name="Lanier W."/>
            <person name="Lindquist E.A."/>
            <person name="Lucas S."/>
            <person name="Mayer K.F."/>
            <person name="Moreau H."/>
            <person name="Not F."/>
            <person name="Otillar R."/>
            <person name="Panaud O."/>
            <person name="Pangilinan J."/>
            <person name="Paulsen I."/>
            <person name="Piegu B."/>
            <person name="Poliakov A."/>
            <person name="Robbens S."/>
            <person name="Schmutz J."/>
            <person name="Toulza E."/>
            <person name="Wyss T."/>
            <person name="Zelensky A."/>
            <person name="Zhou K."/>
            <person name="Armbrust E.V."/>
            <person name="Bhattacharya D."/>
            <person name="Goodenough U.W."/>
            <person name="Van de Peer Y."/>
            <person name="Grigoriev I.V."/>
        </authorList>
    </citation>
    <scope>NUCLEOTIDE SEQUENCE [LARGE SCALE GENOMIC DNA]</scope>
    <source>
        <strain evidence="11 12">CCMP1545</strain>
    </source>
</reference>
<dbReference type="Pfam" id="PF10436">
    <property type="entry name" value="BCDHK_Adom3"/>
    <property type="match status" value="1"/>
</dbReference>
<protein>
    <recommendedName>
        <fullName evidence="8">Protein-serine/threonine kinase</fullName>
        <ecNumber evidence="8">2.7.11.-</ecNumber>
    </recommendedName>
</protein>
<dbReference type="CDD" id="cd16929">
    <property type="entry name" value="HATPase_PDK-like"/>
    <property type="match status" value="1"/>
</dbReference>
<dbReference type="PANTHER" id="PTHR11947">
    <property type="entry name" value="PYRUVATE DEHYDROGENASE KINASE"/>
    <property type="match status" value="1"/>
</dbReference>
<name>C1MI13_MICPC</name>
<dbReference type="OMA" id="NEMPSIC"/>
<feature type="compositionally biased region" description="Low complexity" evidence="9">
    <location>
        <begin position="60"/>
        <end position="101"/>
    </location>
</feature>
<comment type="catalytic activity">
    <reaction evidence="7">
        <text>L-seryl-[pyruvate dehydrogenase E1 alpha subunit] + ATP = O-phospho-L-seryl-[pyruvate dehydrogenase E1 alpha subunit] + ADP + H(+)</text>
        <dbReference type="Rhea" id="RHEA:23052"/>
        <dbReference type="Rhea" id="RHEA-COMP:13689"/>
        <dbReference type="Rhea" id="RHEA-COMP:13690"/>
        <dbReference type="ChEBI" id="CHEBI:15378"/>
        <dbReference type="ChEBI" id="CHEBI:29999"/>
        <dbReference type="ChEBI" id="CHEBI:30616"/>
        <dbReference type="ChEBI" id="CHEBI:83421"/>
        <dbReference type="ChEBI" id="CHEBI:456216"/>
        <dbReference type="EC" id="2.7.11.2"/>
    </reaction>
</comment>
<accession>C1MI13</accession>
<dbReference type="InterPro" id="IPR036890">
    <property type="entry name" value="HATPase_C_sf"/>
</dbReference>
<dbReference type="Proteomes" id="UP000001876">
    <property type="component" value="Unassembled WGS sequence"/>
</dbReference>
<dbReference type="InterPro" id="IPR018955">
    <property type="entry name" value="BCDHK/PDK_N"/>
</dbReference>
<dbReference type="SMART" id="SM00387">
    <property type="entry name" value="HATPase_c"/>
    <property type="match status" value="1"/>
</dbReference>
<organism evidence="12">
    <name type="scientific">Micromonas pusilla (strain CCMP1545)</name>
    <name type="common">Picoplanktonic green alga</name>
    <dbReference type="NCBI Taxonomy" id="564608"/>
    <lineage>
        <taxon>Eukaryota</taxon>
        <taxon>Viridiplantae</taxon>
        <taxon>Chlorophyta</taxon>
        <taxon>Mamiellophyceae</taxon>
        <taxon>Mamiellales</taxon>
        <taxon>Mamiellaceae</taxon>
        <taxon>Micromonas</taxon>
    </lineage>
</organism>
<dbReference type="Gene3D" id="1.20.140.20">
    <property type="entry name" value="Alpha-ketoacid/pyruvate dehydrogenase kinase, N-terminal domain"/>
    <property type="match status" value="1"/>
</dbReference>
<feature type="region of interest" description="Disordered" evidence="9">
    <location>
        <begin position="1"/>
        <end position="27"/>
    </location>
</feature>
<evidence type="ECO:0000256" key="7">
    <source>
        <dbReference type="ARBA" id="ARBA00048201"/>
    </source>
</evidence>
<keyword evidence="5 8" id="KW-0067">ATP-binding</keyword>
<evidence type="ECO:0000256" key="6">
    <source>
        <dbReference type="ARBA" id="ARBA00023128"/>
    </source>
</evidence>
<evidence type="ECO:0000256" key="9">
    <source>
        <dbReference type="SAM" id="MobiDB-lite"/>
    </source>
</evidence>
<dbReference type="SUPFAM" id="SSF55874">
    <property type="entry name" value="ATPase domain of HSP90 chaperone/DNA topoisomerase II/histidine kinase"/>
    <property type="match status" value="1"/>
</dbReference>
<dbReference type="InterPro" id="IPR003594">
    <property type="entry name" value="HATPase_dom"/>
</dbReference>
<feature type="compositionally biased region" description="Basic residues" evidence="9">
    <location>
        <begin position="1"/>
        <end position="12"/>
    </location>
</feature>
<dbReference type="Gene3D" id="3.30.565.10">
    <property type="entry name" value="Histidine kinase-like ATPase, C-terminal domain"/>
    <property type="match status" value="1"/>
</dbReference>
<dbReference type="EMBL" id="GG663735">
    <property type="protein sequence ID" value="EEH60838.1"/>
    <property type="molecule type" value="Genomic_DNA"/>
</dbReference>
<comment type="similarity">
    <text evidence="1 8">Belongs to the PDK/BCKDK protein kinase family.</text>
</comment>
<evidence type="ECO:0000313" key="12">
    <source>
        <dbReference type="Proteomes" id="UP000001876"/>
    </source>
</evidence>
<evidence type="ECO:0000256" key="3">
    <source>
        <dbReference type="ARBA" id="ARBA00022741"/>
    </source>
</evidence>
<comment type="subcellular location">
    <subcellularLocation>
        <location evidence="8">Mitochondrion matrix</location>
    </subcellularLocation>
</comment>
<evidence type="ECO:0000313" key="11">
    <source>
        <dbReference type="EMBL" id="EEH60838.1"/>
    </source>
</evidence>
<feature type="region of interest" description="Disordered" evidence="9">
    <location>
        <begin position="55"/>
        <end position="101"/>
    </location>
</feature>
<dbReference type="GO" id="GO:0005524">
    <property type="term" value="F:ATP binding"/>
    <property type="evidence" value="ECO:0007669"/>
    <property type="project" value="UniProtKB-UniRule"/>
</dbReference>
<dbReference type="Pfam" id="PF02518">
    <property type="entry name" value="HATPase_c"/>
    <property type="match status" value="1"/>
</dbReference>
<proteinExistence type="inferred from homology"/>
<keyword evidence="2 8" id="KW-0808">Transferase</keyword>
<dbReference type="AlphaFoldDB" id="C1MI13"/>
<keyword evidence="4 8" id="KW-0418">Kinase</keyword>
<dbReference type="PANTHER" id="PTHR11947:SF3">
    <property type="entry name" value="[PYRUVATE DEHYDROGENASE (ACETYL-TRANSFERRING)] KINASE, MITOCHONDRIAL"/>
    <property type="match status" value="1"/>
</dbReference>
<feature type="domain" description="Histidine kinase" evidence="10">
    <location>
        <begin position="356"/>
        <end position="481"/>
    </location>
</feature>
<keyword evidence="12" id="KW-1185">Reference proteome</keyword>
<gene>
    <name evidence="11" type="ORF">MICPUCDRAFT_50396</name>
</gene>
<dbReference type="KEGG" id="mpp:MICPUCDRAFT_50396"/>
<dbReference type="GeneID" id="9681193"/>
<dbReference type="InterPro" id="IPR039028">
    <property type="entry name" value="BCKD/PDK"/>
</dbReference>